<comment type="caution">
    <text evidence="3">The sequence shown here is derived from an EMBL/GenBank/DDBJ whole genome shotgun (WGS) entry which is preliminary data.</text>
</comment>
<dbReference type="PANTHER" id="PTHR47926">
    <property type="entry name" value="PENTATRICOPEPTIDE REPEAT-CONTAINING PROTEIN"/>
    <property type="match status" value="1"/>
</dbReference>
<dbReference type="GO" id="GO:0003723">
    <property type="term" value="F:RNA binding"/>
    <property type="evidence" value="ECO:0007669"/>
    <property type="project" value="InterPro"/>
</dbReference>
<evidence type="ECO:0000256" key="1">
    <source>
        <dbReference type="ARBA" id="ARBA00022737"/>
    </source>
</evidence>
<evidence type="ECO:0000313" key="4">
    <source>
        <dbReference type="Proteomes" id="UP001420932"/>
    </source>
</evidence>
<proteinExistence type="predicted"/>
<feature type="repeat" description="PPR" evidence="2">
    <location>
        <begin position="129"/>
        <end position="160"/>
    </location>
</feature>
<dbReference type="AlphaFoldDB" id="A0AAP0IHY4"/>
<dbReference type="GO" id="GO:0009451">
    <property type="term" value="P:RNA modification"/>
    <property type="evidence" value="ECO:0007669"/>
    <property type="project" value="InterPro"/>
</dbReference>
<reference evidence="3 4" key="1">
    <citation type="submission" date="2024-01" db="EMBL/GenBank/DDBJ databases">
        <title>Genome assemblies of Stephania.</title>
        <authorList>
            <person name="Yang L."/>
        </authorList>
    </citation>
    <scope>NUCLEOTIDE SEQUENCE [LARGE SCALE GENOMIC DNA]</scope>
    <source>
        <strain evidence="3">YNDBR</strain>
        <tissue evidence="3">Leaf</tissue>
    </source>
</reference>
<dbReference type="InterPro" id="IPR046960">
    <property type="entry name" value="PPR_At4g14850-like_plant"/>
</dbReference>
<name>A0AAP0IHY4_9MAGN</name>
<dbReference type="InterPro" id="IPR011990">
    <property type="entry name" value="TPR-like_helical_dom_sf"/>
</dbReference>
<dbReference type="NCBIfam" id="TIGR00756">
    <property type="entry name" value="PPR"/>
    <property type="match status" value="3"/>
</dbReference>
<keyword evidence="1" id="KW-0677">Repeat</keyword>
<evidence type="ECO:0008006" key="5">
    <source>
        <dbReference type="Google" id="ProtNLM"/>
    </source>
</evidence>
<gene>
    <name evidence="3" type="ORF">Syun_022150</name>
</gene>
<keyword evidence="4" id="KW-1185">Reference proteome</keyword>
<dbReference type="Proteomes" id="UP001420932">
    <property type="component" value="Unassembled WGS sequence"/>
</dbReference>
<dbReference type="EMBL" id="JBBNAF010000009">
    <property type="protein sequence ID" value="KAK9115353.1"/>
    <property type="molecule type" value="Genomic_DNA"/>
</dbReference>
<organism evidence="3 4">
    <name type="scientific">Stephania yunnanensis</name>
    <dbReference type="NCBI Taxonomy" id="152371"/>
    <lineage>
        <taxon>Eukaryota</taxon>
        <taxon>Viridiplantae</taxon>
        <taxon>Streptophyta</taxon>
        <taxon>Embryophyta</taxon>
        <taxon>Tracheophyta</taxon>
        <taxon>Spermatophyta</taxon>
        <taxon>Magnoliopsida</taxon>
        <taxon>Ranunculales</taxon>
        <taxon>Menispermaceae</taxon>
        <taxon>Menispermoideae</taxon>
        <taxon>Cissampelideae</taxon>
        <taxon>Stephania</taxon>
    </lineage>
</organism>
<evidence type="ECO:0000313" key="3">
    <source>
        <dbReference type="EMBL" id="KAK9115353.1"/>
    </source>
</evidence>
<dbReference type="InterPro" id="IPR002885">
    <property type="entry name" value="PPR_rpt"/>
</dbReference>
<feature type="repeat" description="PPR" evidence="2">
    <location>
        <begin position="161"/>
        <end position="195"/>
    </location>
</feature>
<dbReference type="Gene3D" id="1.25.40.10">
    <property type="entry name" value="Tetratricopeptide repeat domain"/>
    <property type="match status" value="1"/>
</dbReference>
<evidence type="ECO:0000256" key="2">
    <source>
        <dbReference type="PROSITE-ProRule" id="PRU00708"/>
    </source>
</evidence>
<protein>
    <recommendedName>
        <fullName evidence="5">Pentatricopeptide repeat-containing protein</fullName>
    </recommendedName>
</protein>
<dbReference type="Pfam" id="PF01535">
    <property type="entry name" value="PPR"/>
    <property type="match status" value="5"/>
</dbReference>
<dbReference type="PROSITE" id="PS51375">
    <property type="entry name" value="PPR"/>
    <property type="match status" value="2"/>
</dbReference>
<accession>A0AAP0IHY4</accession>
<sequence length="205" mass="23948">MMVGYVRKQRLVDARMVFNRMRKRDEVSWNTMITGYAENGYVKNWMCKRMDMAKELFDGMLCQNTSSWNTMITGYAENGDIDRVRNIAALEFGKQVYGRLVKAKCASCNVLKQRLVDARMVFNRMRERDEVSWNTMITGYAENGYMIDMAKELFDGVICQNISSWNTIITGYAQNGDIDRVRSMLNEMPQRESISWADDCWPRLD</sequence>